<dbReference type="Proteomes" id="UP000078541">
    <property type="component" value="Unassembled WGS sequence"/>
</dbReference>
<dbReference type="EMBL" id="KQ981897">
    <property type="protein sequence ID" value="KYN33736.1"/>
    <property type="molecule type" value="Genomic_DNA"/>
</dbReference>
<dbReference type="AlphaFoldDB" id="A0A195F054"/>
<evidence type="ECO:0000313" key="2">
    <source>
        <dbReference type="Proteomes" id="UP000078541"/>
    </source>
</evidence>
<organism evidence="1 2">
    <name type="scientific">Trachymyrmex septentrionalis</name>
    <dbReference type="NCBI Taxonomy" id="34720"/>
    <lineage>
        <taxon>Eukaryota</taxon>
        <taxon>Metazoa</taxon>
        <taxon>Ecdysozoa</taxon>
        <taxon>Arthropoda</taxon>
        <taxon>Hexapoda</taxon>
        <taxon>Insecta</taxon>
        <taxon>Pterygota</taxon>
        <taxon>Neoptera</taxon>
        <taxon>Endopterygota</taxon>
        <taxon>Hymenoptera</taxon>
        <taxon>Apocrita</taxon>
        <taxon>Aculeata</taxon>
        <taxon>Formicoidea</taxon>
        <taxon>Formicidae</taxon>
        <taxon>Myrmicinae</taxon>
        <taxon>Trachymyrmex</taxon>
    </lineage>
</organism>
<reference evidence="1 2" key="1">
    <citation type="submission" date="2016-03" db="EMBL/GenBank/DDBJ databases">
        <title>Trachymyrmex septentrionalis WGS genome.</title>
        <authorList>
            <person name="Nygaard S."/>
            <person name="Hu H."/>
            <person name="Boomsma J."/>
            <person name="Zhang G."/>
        </authorList>
    </citation>
    <scope>NUCLEOTIDE SEQUENCE [LARGE SCALE GENOMIC DNA]</scope>
    <source>
        <strain evidence="1">Tsep2-gDNA-1</strain>
        <tissue evidence="1">Whole body</tissue>
    </source>
</reference>
<keyword evidence="2" id="KW-1185">Reference proteome</keyword>
<name>A0A195F054_9HYME</name>
<protein>
    <submittedName>
        <fullName evidence="1">Uncharacterized protein</fullName>
    </submittedName>
</protein>
<accession>A0A195F054</accession>
<proteinExistence type="predicted"/>
<gene>
    <name evidence="1" type="ORF">ALC56_11994</name>
</gene>
<sequence>MRRVISDYFVLARREEREREKESRPKLDCARRLDIVHCPLNIYLKGTQMRASNGFRELQTLAHVCLQII</sequence>
<evidence type="ECO:0000313" key="1">
    <source>
        <dbReference type="EMBL" id="KYN33736.1"/>
    </source>
</evidence>